<dbReference type="PROSITE" id="PS00600">
    <property type="entry name" value="AA_TRANSFER_CLASS_3"/>
    <property type="match status" value="1"/>
</dbReference>
<keyword evidence="4" id="KW-0808">Transferase</keyword>
<dbReference type="InterPro" id="IPR015421">
    <property type="entry name" value="PyrdxlP-dep_Trfase_major"/>
</dbReference>
<comment type="similarity">
    <text evidence="3">Belongs to the class-III pyridoxal-phosphate-dependent aminotransferase family.</text>
</comment>
<dbReference type="RefSeq" id="WP_211861259.1">
    <property type="nucleotide sequence ID" value="NZ_JAAEDM010000012.1"/>
</dbReference>
<dbReference type="SUPFAM" id="SSF53383">
    <property type="entry name" value="PLP-dependent transferases"/>
    <property type="match status" value="1"/>
</dbReference>
<name>A0A9X9WUQ2_9PROT</name>
<keyword evidence="5" id="KW-1185">Reference proteome</keyword>
<dbReference type="CDD" id="cd00610">
    <property type="entry name" value="OAT_like"/>
    <property type="match status" value="1"/>
</dbReference>
<protein>
    <submittedName>
        <fullName evidence="4">Aminotransferase class III-fold pyridoxal phosphate-dependent enzyme</fullName>
    </submittedName>
</protein>
<dbReference type="GO" id="GO:0030170">
    <property type="term" value="F:pyridoxal phosphate binding"/>
    <property type="evidence" value="ECO:0007669"/>
    <property type="project" value="InterPro"/>
</dbReference>
<reference evidence="4" key="1">
    <citation type="submission" date="2020-01" db="EMBL/GenBank/DDBJ databases">
        <authorList>
            <person name="Rat A."/>
        </authorList>
    </citation>
    <scope>NUCLEOTIDE SEQUENCE</scope>
    <source>
        <strain evidence="4">LMG 31231</strain>
    </source>
</reference>
<dbReference type="Pfam" id="PF00202">
    <property type="entry name" value="Aminotran_3"/>
    <property type="match status" value="1"/>
</dbReference>
<reference evidence="4" key="2">
    <citation type="journal article" date="2021" name="Syst. Appl. Microbiol.">
        <title>Roseomonas hellenica sp. nov., isolated from roots of wild-growing Alkanna tinctoria.</title>
        <authorList>
            <person name="Rat A."/>
            <person name="Naranjo H.D."/>
            <person name="Lebbe L."/>
            <person name="Cnockaert M."/>
            <person name="Krigas N."/>
            <person name="Grigoriadou K."/>
            <person name="Maloupa E."/>
            <person name="Willems A."/>
        </authorList>
    </citation>
    <scope>NUCLEOTIDE SEQUENCE</scope>
    <source>
        <strain evidence="4">LMG 31231</strain>
    </source>
</reference>
<evidence type="ECO:0000256" key="3">
    <source>
        <dbReference type="RuleBase" id="RU003560"/>
    </source>
</evidence>
<evidence type="ECO:0000256" key="1">
    <source>
        <dbReference type="ARBA" id="ARBA00001933"/>
    </source>
</evidence>
<dbReference type="PANTHER" id="PTHR43713:SF3">
    <property type="entry name" value="GLUTAMATE-1-SEMIALDEHYDE 2,1-AMINOMUTASE 1, CHLOROPLASTIC-RELATED"/>
    <property type="match status" value="1"/>
</dbReference>
<dbReference type="InterPro" id="IPR049704">
    <property type="entry name" value="Aminotrans_3_PPA_site"/>
</dbReference>
<dbReference type="InterPro" id="IPR015422">
    <property type="entry name" value="PyrdxlP-dep_Trfase_small"/>
</dbReference>
<dbReference type="EMBL" id="JAAEDM010000012">
    <property type="protein sequence ID" value="MBR0670881.1"/>
    <property type="molecule type" value="Genomic_DNA"/>
</dbReference>
<evidence type="ECO:0000256" key="2">
    <source>
        <dbReference type="ARBA" id="ARBA00022898"/>
    </source>
</evidence>
<comment type="cofactor">
    <cofactor evidence="1">
        <name>pyridoxal 5'-phosphate</name>
        <dbReference type="ChEBI" id="CHEBI:597326"/>
    </cofactor>
</comment>
<accession>A0A9X9WUQ2</accession>
<dbReference type="Proteomes" id="UP001138751">
    <property type="component" value="Unassembled WGS sequence"/>
</dbReference>
<proteinExistence type="inferred from homology"/>
<dbReference type="Gene3D" id="3.40.640.10">
    <property type="entry name" value="Type I PLP-dependent aspartate aminotransferase-like (Major domain)"/>
    <property type="match status" value="1"/>
</dbReference>
<dbReference type="Gene3D" id="3.90.1150.10">
    <property type="entry name" value="Aspartate Aminotransferase, domain 1"/>
    <property type="match status" value="1"/>
</dbReference>
<sequence length="461" mass="48623">MDSIPPTNSPIVAAFIAHTPGSAAAYAEACEHFPGGVTHDTRYVRPHPLAIARAAGPRKWDVDGNEYVDYAGGHGALILGHAHPAVTAAVAEQLAKGTHYGANHALENRWAALIKSMVPSAEMIRFTNSGTEATLMALRVARAATGRKKLLRLRGHFHGWHDHVAFGVTNHFDGTPTPGILEGLSDNVLLADPNDEAGLSALMAAHGSEIAAAILEPTGSTYGQVPLRESFVHLLRAETAKHGAVLVFDEVVTGFRVSKGGAQEVLGIRPDLTTLAKILAGGLPGGAVVGRRDLLELLDLERAAARGVEKIPHQGTYNANPLSAAAGIATLEILRDTDAIARAHATAATLRGAMNAVLDEMSVPWAVYGSHTGVHIFTNWKRLPITPASFDPLAMGYADLKVPRGLQTVTRLLLAMRTHGVDFSPWPGGPVSAVHGPAEVDATITAFRAALRDLRAEGEIA</sequence>
<gene>
    <name evidence="4" type="ORF">GXW76_06825</name>
</gene>
<keyword evidence="4" id="KW-0032">Aminotransferase</keyword>
<evidence type="ECO:0000313" key="5">
    <source>
        <dbReference type="Proteomes" id="UP001138751"/>
    </source>
</evidence>
<comment type="caution">
    <text evidence="4">The sequence shown here is derived from an EMBL/GenBank/DDBJ whole genome shotgun (WGS) entry which is preliminary data.</text>
</comment>
<dbReference type="GO" id="GO:0008483">
    <property type="term" value="F:transaminase activity"/>
    <property type="evidence" value="ECO:0007669"/>
    <property type="project" value="UniProtKB-KW"/>
</dbReference>
<dbReference type="PANTHER" id="PTHR43713">
    <property type="entry name" value="GLUTAMATE-1-SEMIALDEHYDE 2,1-AMINOMUTASE"/>
    <property type="match status" value="1"/>
</dbReference>
<dbReference type="AlphaFoldDB" id="A0A9X9WUQ2"/>
<organism evidence="4 5">
    <name type="scientific">Neoroseomonas soli</name>
    <dbReference type="NCBI Taxonomy" id="1081025"/>
    <lineage>
        <taxon>Bacteria</taxon>
        <taxon>Pseudomonadati</taxon>
        <taxon>Pseudomonadota</taxon>
        <taxon>Alphaproteobacteria</taxon>
        <taxon>Acetobacterales</taxon>
        <taxon>Acetobacteraceae</taxon>
        <taxon>Neoroseomonas</taxon>
    </lineage>
</organism>
<keyword evidence="2 3" id="KW-0663">Pyridoxal phosphate</keyword>
<evidence type="ECO:0000313" key="4">
    <source>
        <dbReference type="EMBL" id="MBR0670881.1"/>
    </source>
</evidence>
<dbReference type="InterPro" id="IPR015424">
    <property type="entry name" value="PyrdxlP-dep_Trfase"/>
</dbReference>
<dbReference type="InterPro" id="IPR005814">
    <property type="entry name" value="Aminotrans_3"/>
</dbReference>